<proteinExistence type="predicted"/>
<dbReference type="EMBL" id="PVXN01000030">
    <property type="protein sequence ID" value="PRR73287.1"/>
    <property type="molecule type" value="Genomic_DNA"/>
</dbReference>
<dbReference type="GO" id="GO:0010181">
    <property type="term" value="F:FMN binding"/>
    <property type="evidence" value="ECO:0007669"/>
    <property type="project" value="InterPro"/>
</dbReference>
<dbReference type="SUPFAM" id="SSF52218">
    <property type="entry name" value="Flavoproteins"/>
    <property type="match status" value="1"/>
</dbReference>
<organism evidence="2 3">
    <name type="scientific">Clostridium thermopalmarium DSM 5974</name>
    <dbReference type="NCBI Taxonomy" id="1121340"/>
    <lineage>
        <taxon>Bacteria</taxon>
        <taxon>Bacillati</taxon>
        <taxon>Bacillota</taxon>
        <taxon>Clostridia</taxon>
        <taxon>Eubacteriales</taxon>
        <taxon>Clostridiaceae</taxon>
        <taxon>Clostridium</taxon>
    </lineage>
</organism>
<dbReference type="InterPro" id="IPR026816">
    <property type="entry name" value="Flavodoxin_dom"/>
</dbReference>
<evidence type="ECO:0000313" key="2">
    <source>
        <dbReference type="EMBL" id="PRR73287.1"/>
    </source>
</evidence>
<feature type="domain" description="Flavodoxin-like" evidence="1">
    <location>
        <begin position="8"/>
        <end position="57"/>
    </location>
</feature>
<dbReference type="RefSeq" id="WP_116485985.1">
    <property type="nucleotide sequence ID" value="NZ_PVXN01000030.1"/>
</dbReference>
<dbReference type="Gene3D" id="3.40.50.360">
    <property type="match status" value="1"/>
</dbReference>
<accession>A0A2T0ASQ9</accession>
<dbReference type="InterPro" id="IPR008254">
    <property type="entry name" value="Flavodoxin/NO_synth"/>
</dbReference>
<dbReference type="OrthoDB" id="2146857at2"/>
<dbReference type="Proteomes" id="UP000239614">
    <property type="component" value="Unassembled WGS sequence"/>
</dbReference>
<dbReference type="AlphaFoldDB" id="A0A2T0ASQ9"/>
<dbReference type="InterPro" id="IPR029039">
    <property type="entry name" value="Flavoprotein-like_sf"/>
</dbReference>
<evidence type="ECO:0000259" key="1">
    <source>
        <dbReference type="PROSITE" id="PS50902"/>
    </source>
</evidence>
<comment type="caution">
    <text evidence="2">The sequence shown here is derived from an EMBL/GenBank/DDBJ whole genome shotgun (WGS) entry which is preliminary data.</text>
</comment>
<gene>
    <name evidence="2" type="ORF">CPAL_12880</name>
</gene>
<keyword evidence="3" id="KW-1185">Reference proteome</keyword>
<dbReference type="PROSITE" id="PS50902">
    <property type="entry name" value="FLAVODOXIN_LIKE"/>
    <property type="match status" value="1"/>
</dbReference>
<name>A0A2T0ASQ9_9CLOT</name>
<evidence type="ECO:0000313" key="3">
    <source>
        <dbReference type="Proteomes" id="UP000239614"/>
    </source>
</evidence>
<dbReference type="GO" id="GO:0016651">
    <property type="term" value="F:oxidoreductase activity, acting on NAD(P)H"/>
    <property type="evidence" value="ECO:0007669"/>
    <property type="project" value="UniProtKB-ARBA"/>
</dbReference>
<sequence length="57" mass="6596">MSDNSNKVVVIYKSKYGSAQRYAQWIADEVKADLFERSKITLNDILKYDTIVYGGWC</sequence>
<protein>
    <submittedName>
        <fullName evidence="2">Flavodoxin domain protein</fullName>
    </submittedName>
</protein>
<reference evidence="2 3" key="1">
    <citation type="submission" date="2018-03" db="EMBL/GenBank/DDBJ databases">
        <title>Genome sequence of Clostridium thermopalmarium DSM 5974.</title>
        <authorList>
            <person name="Poehlein A."/>
            <person name="Daniel R."/>
        </authorList>
    </citation>
    <scope>NUCLEOTIDE SEQUENCE [LARGE SCALE GENOMIC DNA]</scope>
    <source>
        <strain evidence="2 3">DSM 5974</strain>
    </source>
</reference>
<dbReference type="Pfam" id="PF12724">
    <property type="entry name" value="Flavodoxin_5"/>
    <property type="match status" value="1"/>
</dbReference>